<keyword evidence="7" id="KW-0560">Oxidoreductase</keyword>
<keyword evidence="10" id="KW-1185">Reference proteome</keyword>
<evidence type="ECO:0000256" key="7">
    <source>
        <dbReference type="RuleBase" id="RU000461"/>
    </source>
</evidence>
<reference evidence="9" key="1">
    <citation type="journal article" date="2020" name="Phytopathology">
        <title>Genome sequence of the chestnut blight fungus Cryphonectria parasitica EP155: A fundamental resource for an archetypical invasive plant pathogen.</title>
        <authorList>
            <person name="Crouch J.A."/>
            <person name="Dawe A."/>
            <person name="Aerts A."/>
            <person name="Barry K."/>
            <person name="Churchill A.C.L."/>
            <person name="Grimwood J."/>
            <person name="Hillman B."/>
            <person name="Milgroom M.G."/>
            <person name="Pangilinan J."/>
            <person name="Smith M."/>
            <person name="Salamov A."/>
            <person name="Schmutz J."/>
            <person name="Yadav J."/>
            <person name="Grigoriev I.V."/>
            <person name="Nuss D."/>
        </authorList>
    </citation>
    <scope>NUCLEOTIDE SEQUENCE</scope>
    <source>
        <strain evidence="9">EP155</strain>
    </source>
</reference>
<keyword evidence="5 6" id="KW-0408">Iron</keyword>
<keyword evidence="4 6" id="KW-0479">Metal-binding</keyword>
<dbReference type="Proteomes" id="UP000803844">
    <property type="component" value="Unassembled WGS sequence"/>
</dbReference>
<evidence type="ECO:0000313" key="9">
    <source>
        <dbReference type="EMBL" id="KAF3761346.1"/>
    </source>
</evidence>
<dbReference type="InterPro" id="IPR001128">
    <property type="entry name" value="Cyt_P450"/>
</dbReference>
<evidence type="ECO:0000256" key="8">
    <source>
        <dbReference type="SAM" id="Phobius"/>
    </source>
</evidence>
<dbReference type="GeneID" id="63837970"/>
<dbReference type="InterPro" id="IPR036396">
    <property type="entry name" value="Cyt_P450_sf"/>
</dbReference>
<keyword evidence="8" id="KW-1133">Transmembrane helix</keyword>
<accession>A0A9P5CKV0</accession>
<keyword evidence="3 6" id="KW-0349">Heme</keyword>
<gene>
    <name evidence="9" type="ORF">M406DRAFT_333414</name>
</gene>
<dbReference type="GO" id="GO:0004497">
    <property type="term" value="F:monooxygenase activity"/>
    <property type="evidence" value="ECO:0007669"/>
    <property type="project" value="UniProtKB-KW"/>
</dbReference>
<evidence type="ECO:0000256" key="5">
    <source>
        <dbReference type="ARBA" id="ARBA00023004"/>
    </source>
</evidence>
<dbReference type="GO" id="GO:0005506">
    <property type="term" value="F:iron ion binding"/>
    <property type="evidence" value="ECO:0007669"/>
    <property type="project" value="InterPro"/>
</dbReference>
<keyword evidence="7" id="KW-0503">Monooxygenase</keyword>
<dbReference type="PROSITE" id="PS00086">
    <property type="entry name" value="CYTOCHROME_P450"/>
    <property type="match status" value="1"/>
</dbReference>
<dbReference type="Pfam" id="PF00067">
    <property type="entry name" value="p450"/>
    <property type="match status" value="1"/>
</dbReference>
<feature type="binding site" description="axial binding residue" evidence="6">
    <location>
        <position position="442"/>
    </location>
    <ligand>
        <name>heme</name>
        <dbReference type="ChEBI" id="CHEBI:30413"/>
    </ligand>
    <ligandPart>
        <name>Fe</name>
        <dbReference type="ChEBI" id="CHEBI:18248"/>
    </ligandPart>
</feature>
<keyword evidence="8" id="KW-0472">Membrane</keyword>
<dbReference type="PRINTS" id="PR00385">
    <property type="entry name" value="P450"/>
</dbReference>
<dbReference type="Gene3D" id="1.10.630.10">
    <property type="entry name" value="Cytochrome P450"/>
    <property type="match status" value="1"/>
</dbReference>
<proteinExistence type="inferred from homology"/>
<dbReference type="InterPro" id="IPR017972">
    <property type="entry name" value="Cyt_P450_CS"/>
</dbReference>
<organism evidence="9 10">
    <name type="scientific">Cryphonectria parasitica (strain ATCC 38755 / EP155)</name>
    <dbReference type="NCBI Taxonomy" id="660469"/>
    <lineage>
        <taxon>Eukaryota</taxon>
        <taxon>Fungi</taxon>
        <taxon>Dikarya</taxon>
        <taxon>Ascomycota</taxon>
        <taxon>Pezizomycotina</taxon>
        <taxon>Sordariomycetes</taxon>
        <taxon>Sordariomycetidae</taxon>
        <taxon>Diaporthales</taxon>
        <taxon>Cryphonectriaceae</taxon>
        <taxon>Cryphonectria-Endothia species complex</taxon>
        <taxon>Cryphonectria</taxon>
    </lineage>
</organism>
<dbReference type="AlphaFoldDB" id="A0A9P5CKV0"/>
<comment type="caution">
    <text evidence="9">The sequence shown here is derived from an EMBL/GenBank/DDBJ whole genome shotgun (WGS) entry which is preliminary data.</text>
</comment>
<dbReference type="GO" id="GO:0020037">
    <property type="term" value="F:heme binding"/>
    <property type="evidence" value="ECO:0007669"/>
    <property type="project" value="InterPro"/>
</dbReference>
<evidence type="ECO:0000256" key="1">
    <source>
        <dbReference type="ARBA" id="ARBA00001971"/>
    </source>
</evidence>
<evidence type="ECO:0000256" key="2">
    <source>
        <dbReference type="ARBA" id="ARBA00010617"/>
    </source>
</evidence>
<evidence type="ECO:0000256" key="6">
    <source>
        <dbReference type="PIRSR" id="PIRSR602401-1"/>
    </source>
</evidence>
<dbReference type="InterPro" id="IPR002401">
    <property type="entry name" value="Cyt_P450_E_grp-I"/>
</dbReference>
<evidence type="ECO:0000313" key="10">
    <source>
        <dbReference type="Proteomes" id="UP000803844"/>
    </source>
</evidence>
<name>A0A9P5CKV0_CRYP1</name>
<dbReference type="OrthoDB" id="1470350at2759"/>
<dbReference type="EMBL" id="MU032351">
    <property type="protein sequence ID" value="KAF3761346.1"/>
    <property type="molecule type" value="Genomic_DNA"/>
</dbReference>
<comment type="similarity">
    <text evidence="2 7">Belongs to the cytochrome P450 family.</text>
</comment>
<feature type="transmembrane region" description="Helical" evidence="8">
    <location>
        <begin position="18"/>
        <end position="34"/>
    </location>
</feature>
<evidence type="ECO:0000256" key="3">
    <source>
        <dbReference type="ARBA" id="ARBA00022617"/>
    </source>
</evidence>
<dbReference type="InterPro" id="IPR050121">
    <property type="entry name" value="Cytochrome_P450_monoxygenase"/>
</dbReference>
<dbReference type="PRINTS" id="PR00463">
    <property type="entry name" value="EP450I"/>
</dbReference>
<dbReference type="PANTHER" id="PTHR24305">
    <property type="entry name" value="CYTOCHROME P450"/>
    <property type="match status" value="1"/>
</dbReference>
<sequence length="496" mass="56674">MTSLRIDFIKVVLKPREVLLILAAHLAVLTIWWIKQYWAARLQFPGPTVKNVWTGNLDQTMMPDIHKKWRTWHRQYGPIFQTWNSLLSRVIYIGDPAMIHTIATENWEKASSQYEGFRPLSGDALFMPKAHTKWLRQRKSLSPAFGPQVIRMQYPTLRRYITEYTQQIATASTYRQSIDLSMLHVLLTLDFVGEIAFGSELHALATGPNCRILQLFKLILPELMKCGLFPLRAKIPILQSTRDMHKAIKELRKMAESTVLDARRTDMVNGTKDKPPRRIFEILVRQKEPNGRYTFSTRDLVDNYGGDPTAHTLSFAVYEVLRKPVIHATLVQELLEALPSLDEIPSVDRASKLPYLNAVIKETLRYNGPGFGTFRTCAKDTEVCGVTLPGKTTLVLWNPQVHRDPKIWGPTADVFDPSRWLDPNFRPPPGSYFPFSYGPRICLGQGLAMFEISLTLATLFRQFDLSLQDGFVMELDPAFTLCPKNGLPVFATRRPC</sequence>
<keyword evidence="8" id="KW-0812">Transmembrane</keyword>
<comment type="cofactor">
    <cofactor evidence="1 6">
        <name>heme</name>
        <dbReference type="ChEBI" id="CHEBI:30413"/>
    </cofactor>
</comment>
<dbReference type="SUPFAM" id="SSF48264">
    <property type="entry name" value="Cytochrome P450"/>
    <property type="match status" value="1"/>
</dbReference>
<dbReference type="RefSeq" id="XP_040772325.1">
    <property type="nucleotide sequence ID" value="XM_040920841.1"/>
</dbReference>
<evidence type="ECO:0000256" key="4">
    <source>
        <dbReference type="ARBA" id="ARBA00022723"/>
    </source>
</evidence>
<protein>
    <submittedName>
        <fullName evidence="9">Cytochrome P450</fullName>
    </submittedName>
</protein>
<dbReference type="PANTHER" id="PTHR24305:SF166">
    <property type="entry name" value="CYTOCHROME P450 12A4, MITOCHONDRIAL-RELATED"/>
    <property type="match status" value="1"/>
</dbReference>
<dbReference type="GO" id="GO:0016705">
    <property type="term" value="F:oxidoreductase activity, acting on paired donors, with incorporation or reduction of molecular oxygen"/>
    <property type="evidence" value="ECO:0007669"/>
    <property type="project" value="InterPro"/>
</dbReference>